<dbReference type="InterPro" id="IPR052509">
    <property type="entry name" value="Metal_resp_DNA-bind_regulator"/>
</dbReference>
<gene>
    <name evidence="2" type="ORF">NOCA1150052</name>
</gene>
<reference evidence="2" key="1">
    <citation type="submission" date="2015-08" db="EMBL/GenBank/DDBJ databases">
        <authorList>
            <person name="Babu N.S."/>
            <person name="Beckwith C.J."/>
            <person name="Beseler K.G."/>
            <person name="Brison A."/>
            <person name="Carone J.V."/>
            <person name="Caskin T.P."/>
            <person name="Diamond M."/>
            <person name="Durham M.E."/>
            <person name="Foxe J.M."/>
            <person name="Go M."/>
            <person name="Henderson B.A."/>
            <person name="Jones I.B."/>
            <person name="McGettigan J.A."/>
            <person name="Micheletti S.J."/>
            <person name="Nasrallah M.E."/>
            <person name="Ortiz D."/>
            <person name="Piller C.R."/>
            <person name="Privatt S.R."/>
            <person name="Schneider S.L."/>
            <person name="Sharp S."/>
            <person name="Smith T.C."/>
            <person name="Stanton J.D."/>
            <person name="Ullery H.E."/>
            <person name="Wilson R.J."/>
            <person name="Serrano M.G."/>
            <person name="Buck G."/>
            <person name="Lee V."/>
            <person name="Wang Y."/>
            <person name="Carvalho R."/>
            <person name="Voegtly L."/>
            <person name="Shi R."/>
            <person name="Duckworth R."/>
            <person name="Johnson A."/>
            <person name="Loviza R."/>
            <person name="Walstead R."/>
            <person name="Shah Z."/>
            <person name="Kiflezghi M."/>
            <person name="Wade K."/>
            <person name="Ball S.L."/>
            <person name="Bradley K.W."/>
            <person name="Asai D.J."/>
            <person name="Bowman C.A."/>
            <person name="Russell D.A."/>
            <person name="Pope W.H."/>
            <person name="Jacobs-Sera D."/>
            <person name="Hendrix R.W."/>
            <person name="Hatfull G.F."/>
        </authorList>
    </citation>
    <scope>NUCLEOTIDE SEQUENCE</scope>
</reference>
<dbReference type="PANTHER" id="PTHR33169">
    <property type="entry name" value="PADR-FAMILY TRANSCRIPTIONAL REGULATOR"/>
    <property type="match status" value="1"/>
</dbReference>
<feature type="domain" description="Transcription regulator PadR N-terminal" evidence="1">
    <location>
        <begin position="20"/>
        <end position="91"/>
    </location>
</feature>
<dbReference type="InterPro" id="IPR036390">
    <property type="entry name" value="WH_DNA-bd_sf"/>
</dbReference>
<proteinExistence type="predicted"/>
<evidence type="ECO:0000313" key="2">
    <source>
        <dbReference type="EMBL" id="CUR58574.1"/>
    </source>
</evidence>
<organism evidence="2">
    <name type="scientific">metagenome</name>
    <dbReference type="NCBI Taxonomy" id="256318"/>
    <lineage>
        <taxon>unclassified sequences</taxon>
        <taxon>metagenomes</taxon>
    </lineage>
</organism>
<dbReference type="SUPFAM" id="SSF46785">
    <property type="entry name" value="Winged helix' DNA-binding domain"/>
    <property type="match status" value="1"/>
</dbReference>
<evidence type="ECO:0000259" key="1">
    <source>
        <dbReference type="Pfam" id="PF03551"/>
    </source>
</evidence>
<name>A0A2P2C994_9ZZZZ</name>
<accession>A0A2P2C994</accession>
<dbReference type="Pfam" id="PF03551">
    <property type="entry name" value="PadR"/>
    <property type="match status" value="1"/>
</dbReference>
<dbReference type="InterPro" id="IPR036388">
    <property type="entry name" value="WH-like_DNA-bd_sf"/>
</dbReference>
<dbReference type="InterPro" id="IPR005149">
    <property type="entry name" value="Tscrpt_reg_PadR_N"/>
</dbReference>
<dbReference type="EMBL" id="CZKB01000007">
    <property type="protein sequence ID" value="CUR58574.1"/>
    <property type="molecule type" value="Genomic_DNA"/>
</dbReference>
<dbReference type="PANTHER" id="PTHR33169:SF14">
    <property type="entry name" value="TRANSCRIPTIONAL REGULATOR RV3488"/>
    <property type="match status" value="1"/>
</dbReference>
<protein>
    <submittedName>
        <fullName evidence="2">PadR family transcriptional regulator</fullName>
    </submittedName>
</protein>
<dbReference type="AlphaFoldDB" id="A0A2P2C994"/>
<sequence>MSDTADWPAPWVRAALDLAVLASLTSGRLHGYAIAQSLASHGFGLLKGGSLYPVLSRLEEAGDVEAAWTEGQGGPGRREYELTSAGRDRLDRELASWRELSETLTMMSTGAIRHG</sequence>
<dbReference type="Gene3D" id="1.10.10.10">
    <property type="entry name" value="Winged helix-like DNA-binding domain superfamily/Winged helix DNA-binding domain"/>
    <property type="match status" value="1"/>
</dbReference>